<dbReference type="EMBL" id="CADEPI010000002">
    <property type="protein sequence ID" value="CAB3359658.1"/>
    <property type="molecule type" value="Genomic_DNA"/>
</dbReference>
<dbReference type="GO" id="GO:0019843">
    <property type="term" value="F:rRNA binding"/>
    <property type="evidence" value="ECO:0007669"/>
    <property type="project" value="TreeGrafter"/>
</dbReference>
<feature type="compositionally biased region" description="Basic and acidic residues" evidence="7">
    <location>
        <begin position="139"/>
        <end position="152"/>
    </location>
</feature>
<dbReference type="Proteomes" id="UP000494165">
    <property type="component" value="Unassembled WGS sequence"/>
</dbReference>
<gene>
    <name evidence="8" type="ORF">CLODIP_2_CD07973</name>
</gene>
<evidence type="ECO:0000256" key="4">
    <source>
        <dbReference type="ARBA" id="ARBA00023054"/>
    </source>
</evidence>
<evidence type="ECO:0000313" key="8">
    <source>
        <dbReference type="EMBL" id="CAB3359658.1"/>
    </source>
</evidence>
<comment type="caution">
    <text evidence="8">The sequence shown here is derived from an EMBL/GenBank/DDBJ whole genome shotgun (WGS) entry which is preliminary data.</text>
</comment>
<evidence type="ECO:0000256" key="6">
    <source>
        <dbReference type="SAM" id="Coils"/>
    </source>
</evidence>
<evidence type="ECO:0000256" key="2">
    <source>
        <dbReference type="ARBA" id="ARBA00007175"/>
    </source>
</evidence>
<comment type="subcellular location">
    <subcellularLocation>
        <location evidence="1">Nucleus</location>
        <location evidence="1">Nucleolus</location>
    </subcellularLocation>
</comment>
<dbReference type="PANTHER" id="PTHR14577:SF0">
    <property type="entry name" value="NUCLEOLAR PROTEIN 12"/>
    <property type="match status" value="1"/>
</dbReference>
<evidence type="ECO:0000256" key="5">
    <source>
        <dbReference type="ARBA" id="ARBA00023242"/>
    </source>
</evidence>
<protein>
    <recommendedName>
        <fullName evidence="3">Nucleolar protein 12</fullName>
    </recommendedName>
</protein>
<comment type="similarity">
    <text evidence="2">Belongs to the RRP17 family.</text>
</comment>
<feature type="coiled-coil region" evidence="6">
    <location>
        <begin position="40"/>
        <end position="74"/>
    </location>
</feature>
<dbReference type="InterPro" id="IPR019186">
    <property type="entry name" value="Nucleolar_protein_12"/>
</dbReference>
<sequence length="206" mass="23911">MKNKGQGKIFRPKKAINRKSKVELVFDPDARRDFLTGFHKRKMARQKKAQEELAAELKAEKKRIKEEAKNLHNTMVVSHRPIPEVEELLGKEETFDFEQHSVSIKELSTAVMADDNFWIGENRTSYETNDDESNEPDAEDKKQLKSGKDIKKAVKKMATKQVQKSKAFQKKGKLNQKKQQKKSRMTQKQKKAKNISNRPGSKPFRK</sequence>
<accession>A0A8S1BRD1</accession>
<keyword evidence="9" id="KW-1185">Reference proteome</keyword>
<organism evidence="8 9">
    <name type="scientific">Cloeon dipterum</name>
    <dbReference type="NCBI Taxonomy" id="197152"/>
    <lineage>
        <taxon>Eukaryota</taxon>
        <taxon>Metazoa</taxon>
        <taxon>Ecdysozoa</taxon>
        <taxon>Arthropoda</taxon>
        <taxon>Hexapoda</taxon>
        <taxon>Insecta</taxon>
        <taxon>Pterygota</taxon>
        <taxon>Palaeoptera</taxon>
        <taxon>Ephemeroptera</taxon>
        <taxon>Pisciforma</taxon>
        <taxon>Baetidae</taxon>
        <taxon>Cloeon</taxon>
    </lineage>
</organism>
<evidence type="ECO:0000256" key="1">
    <source>
        <dbReference type="ARBA" id="ARBA00004604"/>
    </source>
</evidence>
<feature type="compositionally biased region" description="Acidic residues" evidence="7">
    <location>
        <begin position="128"/>
        <end position="138"/>
    </location>
</feature>
<evidence type="ECO:0000256" key="7">
    <source>
        <dbReference type="SAM" id="MobiDB-lite"/>
    </source>
</evidence>
<dbReference type="AlphaFoldDB" id="A0A8S1BRD1"/>
<keyword evidence="5" id="KW-0539">Nucleus</keyword>
<feature type="compositionally biased region" description="Basic residues" evidence="7">
    <location>
        <begin position="167"/>
        <end position="193"/>
    </location>
</feature>
<feature type="region of interest" description="Disordered" evidence="7">
    <location>
        <begin position="123"/>
        <end position="206"/>
    </location>
</feature>
<dbReference type="GO" id="GO:0005730">
    <property type="term" value="C:nucleolus"/>
    <property type="evidence" value="ECO:0007669"/>
    <property type="project" value="UniProtKB-SubCell"/>
</dbReference>
<name>A0A8S1BRD1_9INSE</name>
<proteinExistence type="inferred from homology"/>
<reference evidence="8 9" key="1">
    <citation type="submission" date="2020-04" db="EMBL/GenBank/DDBJ databases">
        <authorList>
            <person name="Alioto T."/>
            <person name="Alioto T."/>
            <person name="Gomez Garrido J."/>
        </authorList>
    </citation>
    <scope>NUCLEOTIDE SEQUENCE [LARGE SCALE GENOMIC DNA]</scope>
</reference>
<dbReference type="PANTHER" id="PTHR14577">
    <property type="entry name" value="NUCLEOLAR PROTEIN 12"/>
    <property type="match status" value="1"/>
</dbReference>
<dbReference type="Pfam" id="PF09805">
    <property type="entry name" value="Nop25"/>
    <property type="match status" value="1"/>
</dbReference>
<keyword evidence="4 6" id="KW-0175">Coiled coil</keyword>
<evidence type="ECO:0000256" key="3">
    <source>
        <dbReference type="ARBA" id="ARBA00015520"/>
    </source>
</evidence>
<dbReference type="OrthoDB" id="551633at2759"/>
<evidence type="ECO:0000313" key="9">
    <source>
        <dbReference type="Proteomes" id="UP000494165"/>
    </source>
</evidence>